<dbReference type="Pfam" id="PF00892">
    <property type="entry name" value="EamA"/>
    <property type="match status" value="2"/>
</dbReference>
<evidence type="ECO:0000259" key="6">
    <source>
        <dbReference type="Pfam" id="PF00892"/>
    </source>
</evidence>
<evidence type="ECO:0000256" key="1">
    <source>
        <dbReference type="ARBA" id="ARBA00004141"/>
    </source>
</evidence>
<name>A0A644X9N9_9ZZZZ</name>
<feature type="transmembrane region" description="Helical" evidence="5">
    <location>
        <begin position="258"/>
        <end position="276"/>
    </location>
</feature>
<dbReference type="Gene3D" id="1.10.3730.20">
    <property type="match status" value="1"/>
</dbReference>
<dbReference type="InterPro" id="IPR050638">
    <property type="entry name" value="AA-Vitamin_Transporters"/>
</dbReference>
<feature type="domain" description="EamA" evidence="6">
    <location>
        <begin position="9"/>
        <end position="139"/>
    </location>
</feature>
<dbReference type="InterPro" id="IPR000620">
    <property type="entry name" value="EamA_dom"/>
</dbReference>
<evidence type="ECO:0000256" key="3">
    <source>
        <dbReference type="ARBA" id="ARBA00022989"/>
    </source>
</evidence>
<dbReference type="PANTHER" id="PTHR32322">
    <property type="entry name" value="INNER MEMBRANE TRANSPORTER"/>
    <property type="match status" value="1"/>
</dbReference>
<dbReference type="AlphaFoldDB" id="A0A644X9N9"/>
<feature type="transmembrane region" description="Helical" evidence="5">
    <location>
        <begin position="34"/>
        <end position="57"/>
    </location>
</feature>
<proteinExistence type="predicted"/>
<dbReference type="EMBL" id="VSSQ01001765">
    <property type="protein sequence ID" value="MPM10963.1"/>
    <property type="molecule type" value="Genomic_DNA"/>
</dbReference>
<dbReference type="SUPFAM" id="SSF103481">
    <property type="entry name" value="Multidrug resistance efflux transporter EmrE"/>
    <property type="match status" value="2"/>
</dbReference>
<feature type="transmembrane region" description="Helical" evidence="5">
    <location>
        <begin position="227"/>
        <end position="246"/>
    </location>
</feature>
<comment type="subcellular location">
    <subcellularLocation>
        <location evidence="1">Membrane</location>
        <topology evidence="1">Multi-pass membrane protein</topology>
    </subcellularLocation>
</comment>
<sequence>MKKYLGPFYLLMAFSLAGTSVISAKAVSGKLGVFTITSASLIYALLFLLPACGRKIAQSLRAMSAKDRILLVFQAVFGIFLFRLFLINGLLHTSSAEAGILTGATPAITVIFAAILLKEPLSGKKLFGIFSTVCGILILQGLFQAGSSFSLEHFGGNLLVLCAAASESTFNLISRVFAVKNEFCHKTPFPPLVQTTLVSIAALILCSVPALLENPARSLSLIGPSEWLALGWYGVFVTAIAFFCWYEGIRRCGAMTAAAFSGMMPFTSMLLSVVILGEKAHWQQWLGGLLVISGMVLIGSGTTPAGVSEKTVKNIN</sequence>
<comment type="caution">
    <text evidence="7">The sequence shown here is derived from an EMBL/GenBank/DDBJ whole genome shotgun (WGS) entry which is preliminary data.</text>
</comment>
<feature type="transmembrane region" description="Helical" evidence="5">
    <location>
        <begin position="126"/>
        <end position="146"/>
    </location>
</feature>
<dbReference type="GO" id="GO:0016020">
    <property type="term" value="C:membrane"/>
    <property type="evidence" value="ECO:0007669"/>
    <property type="project" value="UniProtKB-SubCell"/>
</dbReference>
<feature type="transmembrane region" description="Helical" evidence="5">
    <location>
        <begin position="191"/>
        <end position="212"/>
    </location>
</feature>
<feature type="domain" description="EamA" evidence="6">
    <location>
        <begin position="156"/>
        <end position="298"/>
    </location>
</feature>
<dbReference type="InterPro" id="IPR037185">
    <property type="entry name" value="EmrE-like"/>
</dbReference>
<protein>
    <recommendedName>
        <fullName evidence="6">EamA domain-containing protein</fullName>
    </recommendedName>
</protein>
<feature type="transmembrane region" description="Helical" evidence="5">
    <location>
        <begin position="98"/>
        <end position="117"/>
    </location>
</feature>
<keyword evidence="4 5" id="KW-0472">Membrane</keyword>
<feature type="transmembrane region" description="Helical" evidence="5">
    <location>
        <begin position="282"/>
        <end position="307"/>
    </location>
</feature>
<evidence type="ECO:0000256" key="4">
    <source>
        <dbReference type="ARBA" id="ARBA00023136"/>
    </source>
</evidence>
<evidence type="ECO:0000313" key="7">
    <source>
        <dbReference type="EMBL" id="MPM10963.1"/>
    </source>
</evidence>
<organism evidence="7">
    <name type="scientific">bioreactor metagenome</name>
    <dbReference type="NCBI Taxonomy" id="1076179"/>
    <lineage>
        <taxon>unclassified sequences</taxon>
        <taxon>metagenomes</taxon>
        <taxon>ecological metagenomes</taxon>
    </lineage>
</organism>
<keyword evidence="2 5" id="KW-0812">Transmembrane</keyword>
<gene>
    <name evidence="7" type="ORF">SDC9_57301</name>
</gene>
<feature type="transmembrane region" description="Helical" evidence="5">
    <location>
        <begin position="158"/>
        <end position="179"/>
    </location>
</feature>
<evidence type="ECO:0000256" key="5">
    <source>
        <dbReference type="SAM" id="Phobius"/>
    </source>
</evidence>
<keyword evidence="3 5" id="KW-1133">Transmembrane helix</keyword>
<evidence type="ECO:0000256" key="2">
    <source>
        <dbReference type="ARBA" id="ARBA00022692"/>
    </source>
</evidence>
<dbReference type="PANTHER" id="PTHR32322:SF2">
    <property type="entry name" value="EAMA DOMAIN-CONTAINING PROTEIN"/>
    <property type="match status" value="1"/>
</dbReference>
<reference evidence="7" key="1">
    <citation type="submission" date="2019-08" db="EMBL/GenBank/DDBJ databases">
        <authorList>
            <person name="Kucharzyk K."/>
            <person name="Murdoch R.W."/>
            <person name="Higgins S."/>
            <person name="Loffler F."/>
        </authorList>
    </citation>
    <scope>NUCLEOTIDE SEQUENCE</scope>
</reference>
<feature type="transmembrane region" description="Helical" evidence="5">
    <location>
        <begin position="69"/>
        <end position="86"/>
    </location>
</feature>
<accession>A0A644X9N9</accession>